<evidence type="ECO:0000256" key="2">
    <source>
        <dbReference type="PIRSR" id="PIRSR600246-2"/>
    </source>
</evidence>
<evidence type="ECO:0000256" key="3">
    <source>
        <dbReference type="PIRSR" id="PIRSR600246-3"/>
    </source>
</evidence>
<feature type="binding site" evidence="2">
    <location>
        <begin position="197"/>
        <end position="200"/>
    </location>
    <ligand>
        <name>substrate</name>
    </ligand>
</feature>
<dbReference type="SUPFAM" id="SSF56235">
    <property type="entry name" value="N-terminal nucleophile aminohydrolases (Ntn hydrolases)"/>
    <property type="match status" value="1"/>
</dbReference>
<accession>A0A9D2K625</accession>
<dbReference type="Gene3D" id="3.60.20.30">
    <property type="entry name" value="(Glycosyl)asparaginase"/>
    <property type="match status" value="1"/>
</dbReference>
<dbReference type="EMBL" id="DXBC01000071">
    <property type="protein sequence ID" value="HIZ79058.1"/>
    <property type="molecule type" value="Genomic_DNA"/>
</dbReference>
<dbReference type="GO" id="GO:0005737">
    <property type="term" value="C:cytoplasm"/>
    <property type="evidence" value="ECO:0007669"/>
    <property type="project" value="TreeGrafter"/>
</dbReference>
<dbReference type="AlphaFoldDB" id="A0A9D2K625"/>
<feature type="binding site" evidence="2">
    <location>
        <begin position="174"/>
        <end position="177"/>
    </location>
    <ligand>
        <name>substrate</name>
    </ligand>
</feature>
<comment type="caution">
    <text evidence="4">The sequence shown here is derived from an EMBL/GenBank/DDBJ whole genome shotgun (WGS) entry which is preliminary data.</text>
</comment>
<feature type="active site" description="Nucleophile" evidence="1">
    <location>
        <position position="147"/>
    </location>
</feature>
<proteinExistence type="predicted"/>
<feature type="site" description="Cleavage; by autolysis" evidence="3">
    <location>
        <begin position="146"/>
        <end position="147"/>
    </location>
</feature>
<dbReference type="Proteomes" id="UP000824101">
    <property type="component" value="Unassembled WGS sequence"/>
</dbReference>
<dbReference type="InterPro" id="IPR000246">
    <property type="entry name" value="Peptidase_T2"/>
</dbReference>
<reference evidence="4" key="1">
    <citation type="journal article" date="2021" name="PeerJ">
        <title>Extensive microbial diversity within the chicken gut microbiome revealed by metagenomics and culture.</title>
        <authorList>
            <person name="Gilroy R."/>
            <person name="Ravi A."/>
            <person name="Getino M."/>
            <person name="Pursley I."/>
            <person name="Horton D.L."/>
            <person name="Alikhan N.F."/>
            <person name="Baker D."/>
            <person name="Gharbi K."/>
            <person name="Hall N."/>
            <person name="Watson M."/>
            <person name="Adriaenssens E.M."/>
            <person name="Foster-Nyarko E."/>
            <person name="Jarju S."/>
            <person name="Secka A."/>
            <person name="Antonio M."/>
            <person name="Oren A."/>
            <person name="Chaudhuri R.R."/>
            <person name="La Ragione R."/>
            <person name="Hildebrand F."/>
            <person name="Pallen M.J."/>
        </authorList>
    </citation>
    <scope>NUCLEOTIDE SEQUENCE</scope>
    <source>
        <strain evidence="4">ChiBcec1-1093</strain>
    </source>
</reference>
<organism evidence="4 5">
    <name type="scientific">Candidatus Lachnoclostridium stercorigallinarum</name>
    <dbReference type="NCBI Taxonomy" id="2838634"/>
    <lineage>
        <taxon>Bacteria</taxon>
        <taxon>Bacillati</taxon>
        <taxon>Bacillota</taxon>
        <taxon>Clostridia</taxon>
        <taxon>Lachnospirales</taxon>
        <taxon>Lachnospiraceae</taxon>
    </lineage>
</organism>
<reference evidence="4" key="2">
    <citation type="submission" date="2021-04" db="EMBL/GenBank/DDBJ databases">
        <authorList>
            <person name="Gilroy R."/>
        </authorList>
    </citation>
    <scope>NUCLEOTIDE SEQUENCE</scope>
    <source>
        <strain evidence="4">ChiBcec1-1093</strain>
    </source>
</reference>
<dbReference type="GO" id="GO:0016811">
    <property type="term" value="F:hydrolase activity, acting on carbon-nitrogen (but not peptide) bonds, in linear amides"/>
    <property type="evidence" value="ECO:0007669"/>
    <property type="project" value="UniProtKB-ARBA"/>
</dbReference>
<protein>
    <submittedName>
        <fullName evidence="4">N(4)-(Beta-N-acetylglucosaminyl)-L-asparaginase</fullName>
    </submittedName>
</protein>
<evidence type="ECO:0000313" key="5">
    <source>
        <dbReference type="Proteomes" id="UP000824101"/>
    </source>
</evidence>
<evidence type="ECO:0000313" key="4">
    <source>
        <dbReference type="EMBL" id="HIZ79058.1"/>
    </source>
</evidence>
<dbReference type="PANTHER" id="PTHR10188:SF6">
    <property type="entry name" value="N(4)-(BETA-N-ACETYLGLUCOSAMINYL)-L-ASPARAGINASE"/>
    <property type="match status" value="1"/>
</dbReference>
<sequence length="306" mass="32961">MVATWKMAWDGVKKGQEVLRAGGSVHQAIIEAVKMVEDDPEYHSVGYGGLPNYNGEVELDAAYMDGDTLGYGGIMGVKNLKNPIEVAFDLCHYKRNCLLAAAGAEEYARKKGYAFCDMLTEEAYLRYSRQTKQMDMEKLEAYGGHDTVCVIGKSGDTMACGVSTSGLFMKLPGRVGDSPVIGSGCYADSEVGAAAATGVGEDIMKGCLSFSVVEKLRQGVPVQQACETALREHMERLGRSGHRPGSISLIAMDREHNIGAATNKKAFPFVVGDLERNTVLYAAVNEGGKMSVICPDEAWIQAYQGD</sequence>
<gene>
    <name evidence="4" type="ORF">IAA17_04660</name>
</gene>
<dbReference type="Pfam" id="PF01112">
    <property type="entry name" value="Asparaginase_2"/>
    <property type="match status" value="1"/>
</dbReference>
<dbReference type="PANTHER" id="PTHR10188">
    <property type="entry name" value="L-ASPARAGINASE"/>
    <property type="match status" value="1"/>
</dbReference>
<evidence type="ECO:0000256" key="1">
    <source>
        <dbReference type="PIRSR" id="PIRSR600246-1"/>
    </source>
</evidence>
<dbReference type="InterPro" id="IPR029055">
    <property type="entry name" value="Ntn_hydrolases_N"/>
</dbReference>
<name>A0A9D2K625_9FIRM</name>
<dbReference type="CDD" id="cd04513">
    <property type="entry name" value="Glycosylasparaginase"/>
    <property type="match status" value="1"/>
</dbReference>